<accession>A0A917UWR3</accession>
<feature type="transmembrane region" description="Helical" evidence="1">
    <location>
        <begin position="24"/>
        <end position="47"/>
    </location>
</feature>
<comment type="caution">
    <text evidence="2">The sequence shown here is derived from an EMBL/GenBank/DDBJ whole genome shotgun (WGS) entry which is preliminary data.</text>
</comment>
<proteinExistence type="predicted"/>
<protein>
    <submittedName>
        <fullName evidence="2">Uncharacterized protein</fullName>
    </submittedName>
</protein>
<evidence type="ECO:0000256" key="1">
    <source>
        <dbReference type="SAM" id="Phobius"/>
    </source>
</evidence>
<dbReference type="AlphaFoldDB" id="A0A917UWR3"/>
<keyword evidence="3" id="KW-1185">Reference proteome</keyword>
<sequence length="101" mass="11133">MKLSGGFDARRLRTRGHSPWRSRLGLMVMLVLNIAGALLALVGAAALLGRPLVETPEDAAAALLLVGLFMLAIGIMLWRRGRRRRRPDGLALSPHLMKRRD</sequence>
<name>A0A917UWR3_9PSED</name>
<dbReference type="RefSeq" id="WP_188982683.1">
    <property type="nucleotide sequence ID" value="NZ_BMPO01000003.1"/>
</dbReference>
<gene>
    <name evidence="2" type="ORF">GCM10009304_16140</name>
</gene>
<keyword evidence="1" id="KW-1133">Transmembrane helix</keyword>
<reference evidence="2" key="1">
    <citation type="journal article" date="2014" name="Int. J. Syst. Evol. Microbiol.">
        <title>Complete genome sequence of Corynebacterium casei LMG S-19264T (=DSM 44701T), isolated from a smear-ripened cheese.</title>
        <authorList>
            <consortium name="US DOE Joint Genome Institute (JGI-PGF)"/>
            <person name="Walter F."/>
            <person name="Albersmeier A."/>
            <person name="Kalinowski J."/>
            <person name="Ruckert C."/>
        </authorList>
    </citation>
    <scope>NUCLEOTIDE SEQUENCE</scope>
    <source>
        <strain evidence="2">JCM 30078</strain>
    </source>
</reference>
<evidence type="ECO:0000313" key="2">
    <source>
        <dbReference type="EMBL" id="GGJ91175.1"/>
    </source>
</evidence>
<organism evidence="2 3">
    <name type="scientific">Pseudomonas matsuisoli</name>
    <dbReference type="NCBI Taxonomy" id="1515666"/>
    <lineage>
        <taxon>Bacteria</taxon>
        <taxon>Pseudomonadati</taxon>
        <taxon>Pseudomonadota</taxon>
        <taxon>Gammaproteobacteria</taxon>
        <taxon>Pseudomonadales</taxon>
        <taxon>Pseudomonadaceae</taxon>
        <taxon>Pseudomonas</taxon>
    </lineage>
</organism>
<keyword evidence="1" id="KW-0812">Transmembrane</keyword>
<reference evidence="2" key="2">
    <citation type="submission" date="2020-09" db="EMBL/GenBank/DDBJ databases">
        <authorList>
            <person name="Sun Q."/>
            <person name="Ohkuma M."/>
        </authorList>
    </citation>
    <scope>NUCLEOTIDE SEQUENCE</scope>
    <source>
        <strain evidence="2">JCM 30078</strain>
    </source>
</reference>
<keyword evidence="1" id="KW-0472">Membrane</keyword>
<dbReference type="EMBL" id="BMPO01000003">
    <property type="protein sequence ID" value="GGJ91175.1"/>
    <property type="molecule type" value="Genomic_DNA"/>
</dbReference>
<dbReference type="Proteomes" id="UP000635983">
    <property type="component" value="Unassembled WGS sequence"/>
</dbReference>
<feature type="transmembrane region" description="Helical" evidence="1">
    <location>
        <begin position="59"/>
        <end position="78"/>
    </location>
</feature>
<evidence type="ECO:0000313" key="3">
    <source>
        <dbReference type="Proteomes" id="UP000635983"/>
    </source>
</evidence>